<organism evidence="3 4">
    <name type="scientific">Paraburkholderia largidicola</name>
    <dbReference type="NCBI Taxonomy" id="3014751"/>
    <lineage>
        <taxon>Bacteria</taxon>
        <taxon>Pseudomonadati</taxon>
        <taxon>Pseudomonadota</taxon>
        <taxon>Betaproteobacteria</taxon>
        <taxon>Burkholderiales</taxon>
        <taxon>Burkholderiaceae</taxon>
        <taxon>Paraburkholderia</taxon>
    </lineage>
</organism>
<evidence type="ECO:0000313" key="3">
    <source>
        <dbReference type="EMBL" id="BCF93920.1"/>
    </source>
</evidence>
<dbReference type="RefSeq" id="WP_243460675.1">
    <property type="nucleotide sequence ID" value="NZ_AP023176.1"/>
</dbReference>
<keyword evidence="4" id="KW-1185">Reference proteome</keyword>
<dbReference type="InterPro" id="IPR010069">
    <property type="entry name" value="CdiA_FHA1_rpt"/>
</dbReference>
<feature type="compositionally biased region" description="Polar residues" evidence="1">
    <location>
        <begin position="2474"/>
        <end position="2518"/>
    </location>
</feature>
<feature type="region of interest" description="Disordered" evidence="1">
    <location>
        <begin position="2452"/>
        <end position="2518"/>
    </location>
</feature>
<feature type="region of interest" description="Disordered" evidence="1">
    <location>
        <begin position="1440"/>
        <end position="1468"/>
    </location>
</feature>
<feature type="region of interest" description="Disordered" evidence="1">
    <location>
        <begin position="1854"/>
        <end position="1884"/>
    </location>
</feature>
<feature type="compositionally biased region" description="Gly residues" evidence="1">
    <location>
        <begin position="2352"/>
        <end position="2365"/>
    </location>
</feature>
<dbReference type="SUPFAM" id="SSF51126">
    <property type="entry name" value="Pectin lyase-like"/>
    <property type="match status" value="1"/>
</dbReference>
<keyword evidence="3" id="KW-0614">Plasmid</keyword>
<accession>A0A7I8C125</accession>
<geneLocation type="plasmid" evidence="3 4">
    <name>PPGU16_p1</name>
</geneLocation>
<feature type="compositionally biased region" description="Polar residues" evidence="1">
    <location>
        <begin position="2371"/>
        <end position="2382"/>
    </location>
</feature>
<proteinExistence type="predicted"/>
<dbReference type="InterPro" id="IPR011050">
    <property type="entry name" value="Pectin_lyase_fold/virulence"/>
</dbReference>
<dbReference type="NCBIfam" id="TIGR01901">
    <property type="entry name" value="adhes_NPXG"/>
    <property type="match status" value="1"/>
</dbReference>
<feature type="compositionally biased region" description="Polar residues" evidence="1">
    <location>
        <begin position="1860"/>
        <end position="1884"/>
    </location>
</feature>
<feature type="region of interest" description="Disordered" evidence="1">
    <location>
        <begin position="1932"/>
        <end position="1957"/>
    </location>
</feature>
<dbReference type="InterPro" id="IPR012334">
    <property type="entry name" value="Pectin_lyas_fold"/>
</dbReference>
<dbReference type="KEGG" id="plad:PPGU16_69870"/>
<dbReference type="Pfam" id="PF05860">
    <property type="entry name" value="TPS"/>
    <property type="match status" value="1"/>
</dbReference>
<dbReference type="GO" id="GO:0003824">
    <property type="term" value="F:catalytic activity"/>
    <property type="evidence" value="ECO:0007669"/>
    <property type="project" value="UniProtKB-ARBA"/>
</dbReference>
<dbReference type="Gene3D" id="2.160.20.10">
    <property type="entry name" value="Single-stranded right-handed beta-helix, Pectin lyase-like"/>
    <property type="match status" value="1"/>
</dbReference>
<evidence type="ECO:0000259" key="2">
    <source>
        <dbReference type="SMART" id="SM00912"/>
    </source>
</evidence>
<name>A0A7I8C125_9BURK</name>
<dbReference type="NCBIfam" id="TIGR01731">
    <property type="entry name" value="fil_hemag_20aa"/>
    <property type="match status" value="15"/>
</dbReference>
<dbReference type="Pfam" id="PF13332">
    <property type="entry name" value="Fil_haemagg_2"/>
    <property type="match status" value="4"/>
</dbReference>
<dbReference type="InterPro" id="IPR008638">
    <property type="entry name" value="FhaB/CdiA-like_TPS"/>
</dbReference>
<dbReference type="InterPro" id="IPR025157">
    <property type="entry name" value="Hemagglutinin_rpt"/>
</dbReference>
<dbReference type="Proteomes" id="UP000510888">
    <property type="component" value="Plasmid PPGU16_p1"/>
</dbReference>
<feature type="domain" description="Filamentous haemagglutinin FhaB/tRNA nuclease CdiA-like TPS" evidence="2">
    <location>
        <begin position="68"/>
        <end position="189"/>
    </location>
</feature>
<dbReference type="EMBL" id="AP023176">
    <property type="protein sequence ID" value="BCF93920.1"/>
    <property type="molecule type" value="Genomic_DNA"/>
</dbReference>
<sequence>MLVAVEETATAAGKAGETRATGRTPKALAICLSLRQLALTALLTLSSLMASAQIVPGGSHAPGVVTTQNGIPQVNINRPAGSGVSMNTYNQFDVQKNGAILNNSPTIVNTQQAGYINGNPNFGANDAARVIVNQVNGAAPSQLRGFLEVAGRSAQVVVANPNGLLVDGGGFINTSRATLTTGMPNFAADGSLAGFNVTGGNITVQGAGFNGSNIDQVDLLARAVQANAAIYARNLNVVTGANAVDYNTLAATPIAGSAPAPGVSIDVSNLGGMYANRIVLVGAENGVGVSNKGVLAAQAGDLILTTQGKLVLAGQTNASGNITANARDGIDNSGTTYAQQSVGANTLGVLANSGTFAAQQNTIISAGSVTSTGTFGAGVNGDGTIAGSGDLSVTATGSVAATGRNQGGGNTTIQGAAVNLTGSNTSANGMLTLAASNGDLNLSGASTTAAGALNASASGTLTNDNGKLSGGSVQASAANVSNTGGQIVSGSTVGLSTAGALANRQGVIQSAGSATVNAASLDNTGGQILSLNGDGLNLGVTGTLLNGVGGTIGGNGNVQVSASTFTNQGKANALRDAVLRAWNLTNSGTVTAGGALNASATGALSNSGGTLSGAATTVNASSIDNTSGSIDGDTLAVMSSGDLVNRNGRLTQYGTADQTISAGGALDTTGGTIASNANGLTVSANSITNDSGTLQHAGAGMLKIKASGALSNIGGKVQTNGALTVSGAKLDNSGGTLTAQQAAQVNADSGFVNRNGTVYGAKGLTVSTQGDIDNTGGSAQSAGALSVTAGGALSNARGTISANGAHGAVNLSAASVDNTKGKLTNAGDGATTVTAFSVTNTGGTLGGNGDVTVNAQTLTNDAGANLVAGGAAHLNVTQRVNNAGGTLYGGTGLTLKQAGAAVINDSGTILGGLDVSVNVASLSNASGAIRANRDIAASGIVSGDGDMIAGRNLGLAVNGDYTSGASNNLHADGDMTLSATGTLTNTGTLAANGALTATGANVVNAMGADINSTNTTVSAAGTLSNAGRIEGDAVTTHSATLANTGTVIGNDVTVNANDVQNTGAAAVIAGANSVHVYAQNAVTNADGALIYSAGSLEIAKDGTRDGSGMLANQTGTLTNSAGTIEADGDIDIAAHTVSNIRTGVQTAPGTPQDAGTTTLTLWTAGLGSDLSAGVFGNYHSLDFPEWNWSLGAGIGDKTIYALANPITIKVPASQVTNIDTSAQTFSLTQPIYDHYQSGSTIVARDITTNATQWYNSLTTNADGTVSITFWPDFDPNRNIRPDQAEVRWDIGNHDYVEKSRATQTTTTTDQLVSAGNVATIQAQDAIRINADGGSISNESSTMAAGGNLVRRADGGGIVNDTGTVLQQAVVTSTESVFYWHQKTGGSNSTTEPRNDGKYDGVTQYTTTVDALPAIASSNQNVQTDAQTISINSVDRQGQTVAGSGVTGGSADGTQTGTISGQSNRPQTVGGATGGIPNLKLPVNGLYTYNTAPGTTYLIATDPRFTQYANFISSDYLLKQLGYDPSTIEKRLGDGLYETTLIRNQVTQLTGRAFLAGFTDNLDEYTALMNHGVTYAKAFGLEPGIALTPAQMAQLTTDMVWLVSQDVTLPDGSHQSVLVPQVYLAQSSTVDLTRSGALVAGNAVNLNASGDVNNSGHIVSNVATTVIGNSITNSGMIGSAGTTAVAAVQDVRNSSGRIGGADVIVQAGRDVINETQTYGVSKSFTDGHYAGGATGTAVDALGTISATNSATVTAGRDVNLNGALVQAGGSAAIAAGRDLNVGTVELTATKDSSGYGGQDFRHERQTQNLGSAIVAGGDVVTVSGRDTTLTNATVRAGGDVSMVAGGDLTVTATKDVHTHSEQSMSNSKSQLTSSSYDEQVQGSSVSAGGNATLAAGLSGNGNLAILGSTVATDAGGVKLVSTGDVTIGSVTETHDSQSWSHNEHSGFLSKQKDTDTTSSHQVIANGSTISGDRVTGAAGHDMTISGSTVAATHDVNLSAANNLTVNTSQDTSDSSHFHQEVKTGLGSSGGIGISYGKVDTKDTTNDSSVTNNASMIGSTGGSVNLTAGADLHVTGSDLIAAQNVTGAGANVIIDAATNTAHHDETQEVSKSGFTLAVKAPVIDAISNTIDQARAAGHSQDDRAAALHGMAAASGALDSIGAAGGAMGELANGQTPSAKIELSYGSSHSKNTFTEDSTMNRGSSVTAGGTAAFVATGNGQTASGNVTIAGSNVNANDVILAAKNQVNLVNTTDTDTTRSMNQSSSASVGVSYGTQGFGVSASMAKAHGDANSDATMQSNTHVTAANTATIISGGDTNIIGANVNGRQVNADVGGNLNIASVQDTMASSAHQESMGGGFSVSQGGGSGSFSSQHGNASGSYTGVNEQAGIRSGDGGFNVNVKGNTDLNGAIIASDADASKNNLSTGTLTYSDIQNQSSYDAHSGGFSAGATTGDGGSNYTTHGPASGKNAGGGAPMLSQNDSGSDSATTRSGISAGTINVTDSAHQTQDVAGLNRDTSNTNGTVATLPDVNNLLDKQADMMAAASAAGEAVSRRVGDYANSKLKEAQAAGDQAGIDAWKEGGTARAEMQAAGGALVAGLAGGNALGGAAGAGIASIAAGKLNELSGAIAGSNPTGNADMNQALGNIVANAIATGAGAAVGGNAGAFSGYDVDRYNRQLHPEEKTLAKQLADKSGGKYTQAQIEDQLHIMGVSTNGTSESGAPATLIGQAPTDSGAQWISGGTTADGKPILTQVTAQANPDLQVYILANYGSASPGGVPSQFTYDRPSGTGSTNIAGPFTRMDKSDVNFVRNTTADVSSMISTNAGRVSAVAAAGGAITPCSVVCDGIAFAGTILGTAADAVGQLANHDNGQYIFNGSTSLASNWISAAQPRFTPIVNELVNLVNGSGIATNAQGKINSILGPQPSNGKK</sequence>
<reference evidence="3 4" key="1">
    <citation type="journal article" date="2020" name="Genes (Basel)">
        <title>Genomic Comparison of Insect Gut Symbionts from Divergent Burkholderia Subclades.</title>
        <authorList>
            <person name="Takeshita K."/>
            <person name="Kikuchi Y."/>
        </authorList>
    </citation>
    <scope>NUCLEOTIDE SEQUENCE [LARGE SCALE GENOMIC DNA]</scope>
    <source>
        <strain evidence="3 4">PGU16</strain>
        <plasmid evidence="3 4">PPGU16_p1</plasmid>
    </source>
</reference>
<evidence type="ECO:0000256" key="1">
    <source>
        <dbReference type="SAM" id="MobiDB-lite"/>
    </source>
</evidence>
<dbReference type="SMART" id="SM00912">
    <property type="entry name" value="Haemagg_act"/>
    <property type="match status" value="1"/>
</dbReference>
<feature type="compositionally biased region" description="Polar residues" evidence="1">
    <location>
        <begin position="1451"/>
        <end position="1466"/>
    </location>
</feature>
<feature type="region of interest" description="Disordered" evidence="1">
    <location>
        <begin position="2345"/>
        <end position="2383"/>
    </location>
</feature>
<protein>
    <submittedName>
        <fullName evidence="3">Cell surface protein</fullName>
    </submittedName>
</protein>
<evidence type="ECO:0000313" key="4">
    <source>
        <dbReference type="Proteomes" id="UP000510888"/>
    </source>
</evidence>
<gene>
    <name evidence="3" type="ORF">PPGU16_69870</name>
</gene>